<gene>
    <name evidence="11" type="ORF">FK267_01920</name>
</gene>
<keyword evidence="9" id="KW-1133">Transmembrane helix</keyword>
<dbReference type="EMBL" id="VICC01000001">
    <property type="protein sequence ID" value="TQD63362.1"/>
    <property type="molecule type" value="Genomic_DNA"/>
</dbReference>
<evidence type="ECO:0000259" key="10">
    <source>
        <dbReference type="Pfam" id="PF07730"/>
    </source>
</evidence>
<keyword evidence="3" id="KW-0597">Phosphoprotein</keyword>
<keyword evidence="4" id="KW-0808">Transferase</keyword>
<dbReference type="Gene3D" id="1.20.5.1930">
    <property type="match status" value="1"/>
</dbReference>
<sequence length="404" mass="44117">MLGVGPFIGRTGLMPVHTDGAGGSLVPYLSSPTLRHAYTRLRAAWSANWGMCTLTTINVALSILDAILSGLHTNQILGFLASAALLLVPRFPWTAVTVIVPSEAYNIMTSQFTGATVATWFAIGYLMYRRRYLQLFLALLTLVCTNLVAWLMGQEVGPHLQHLTIFTTVCFGMVAVLRRADTSVAKAEATRMEALHNQRALIARELHDTLARANTHIVLLAQNARNNPHDHHQTTTALNDIITTGRQSVTDLRTMLRLLRQDTNTPLDPTPTANLHTALTQTQHDLTTAGLHTTITHEGDLTTLSPTLTTTLTHILHESTANMIKHAAPDAQCTIQLDITDTHAELLVINPLANHHHDQQLSSGLGLLGIQERSRALGGTTTITPTAHQWILHTTLPLTPKDTP</sequence>
<dbReference type="Pfam" id="PF07730">
    <property type="entry name" value="HisKA_3"/>
    <property type="match status" value="1"/>
</dbReference>
<feature type="transmembrane region" description="Helical" evidence="9">
    <location>
        <begin position="105"/>
        <end position="128"/>
    </location>
</feature>
<name>A0A508BYJ5_9ACTO</name>
<dbReference type="Gene3D" id="3.30.565.10">
    <property type="entry name" value="Histidine kinase-like ATPase, C-terminal domain"/>
    <property type="match status" value="1"/>
</dbReference>
<dbReference type="GO" id="GO:0000155">
    <property type="term" value="F:phosphorelay sensor kinase activity"/>
    <property type="evidence" value="ECO:0007669"/>
    <property type="project" value="InterPro"/>
</dbReference>
<protein>
    <recommendedName>
        <fullName evidence="2">histidine kinase</fullName>
        <ecNumber evidence="2">2.7.13.3</ecNumber>
    </recommendedName>
</protein>
<dbReference type="AlphaFoldDB" id="A0A508BYJ5"/>
<evidence type="ECO:0000256" key="8">
    <source>
        <dbReference type="ARBA" id="ARBA00023012"/>
    </source>
</evidence>
<evidence type="ECO:0000256" key="3">
    <source>
        <dbReference type="ARBA" id="ARBA00022553"/>
    </source>
</evidence>
<evidence type="ECO:0000313" key="12">
    <source>
        <dbReference type="Proteomes" id="UP000317942"/>
    </source>
</evidence>
<evidence type="ECO:0000256" key="4">
    <source>
        <dbReference type="ARBA" id="ARBA00022679"/>
    </source>
</evidence>
<dbReference type="GO" id="GO:0046983">
    <property type="term" value="F:protein dimerization activity"/>
    <property type="evidence" value="ECO:0007669"/>
    <property type="project" value="InterPro"/>
</dbReference>
<evidence type="ECO:0000256" key="1">
    <source>
        <dbReference type="ARBA" id="ARBA00000085"/>
    </source>
</evidence>
<keyword evidence="7" id="KW-0067">ATP-binding</keyword>
<feature type="transmembrane region" description="Helical" evidence="9">
    <location>
        <begin position="135"/>
        <end position="153"/>
    </location>
</feature>
<comment type="caution">
    <text evidence="11">The sequence shown here is derived from an EMBL/GenBank/DDBJ whole genome shotgun (WGS) entry which is preliminary data.</text>
</comment>
<feature type="transmembrane region" description="Helical" evidence="9">
    <location>
        <begin position="43"/>
        <end position="64"/>
    </location>
</feature>
<organism evidence="11 12">
    <name type="scientific">Actinomyces oris</name>
    <dbReference type="NCBI Taxonomy" id="544580"/>
    <lineage>
        <taxon>Bacteria</taxon>
        <taxon>Bacillati</taxon>
        <taxon>Actinomycetota</taxon>
        <taxon>Actinomycetes</taxon>
        <taxon>Actinomycetales</taxon>
        <taxon>Actinomycetaceae</taxon>
        <taxon>Actinomyces</taxon>
    </lineage>
</organism>
<dbReference type="Proteomes" id="UP000317942">
    <property type="component" value="Unassembled WGS sequence"/>
</dbReference>
<dbReference type="GO" id="GO:0005524">
    <property type="term" value="F:ATP binding"/>
    <property type="evidence" value="ECO:0007669"/>
    <property type="project" value="UniProtKB-KW"/>
</dbReference>
<evidence type="ECO:0000313" key="11">
    <source>
        <dbReference type="EMBL" id="TQD63362.1"/>
    </source>
</evidence>
<evidence type="ECO:0000256" key="5">
    <source>
        <dbReference type="ARBA" id="ARBA00022741"/>
    </source>
</evidence>
<evidence type="ECO:0000256" key="7">
    <source>
        <dbReference type="ARBA" id="ARBA00022840"/>
    </source>
</evidence>
<keyword evidence="9" id="KW-0812">Transmembrane</keyword>
<accession>A0A508BYJ5</accession>
<dbReference type="InterPro" id="IPR011712">
    <property type="entry name" value="Sig_transdc_His_kin_sub3_dim/P"/>
</dbReference>
<feature type="transmembrane region" description="Helical" evidence="9">
    <location>
        <begin position="159"/>
        <end position="177"/>
    </location>
</feature>
<keyword evidence="8" id="KW-0902">Two-component regulatory system</keyword>
<dbReference type="InterPro" id="IPR036890">
    <property type="entry name" value="HATPase_C_sf"/>
</dbReference>
<feature type="domain" description="Signal transduction histidine kinase subgroup 3 dimerisation and phosphoacceptor" evidence="10">
    <location>
        <begin position="199"/>
        <end position="262"/>
    </location>
</feature>
<keyword evidence="9" id="KW-0472">Membrane</keyword>
<dbReference type="PANTHER" id="PTHR24421">
    <property type="entry name" value="NITRATE/NITRITE SENSOR PROTEIN NARX-RELATED"/>
    <property type="match status" value="1"/>
</dbReference>
<dbReference type="GO" id="GO:0016020">
    <property type="term" value="C:membrane"/>
    <property type="evidence" value="ECO:0007669"/>
    <property type="project" value="InterPro"/>
</dbReference>
<evidence type="ECO:0000256" key="6">
    <source>
        <dbReference type="ARBA" id="ARBA00022777"/>
    </source>
</evidence>
<feature type="transmembrane region" description="Helical" evidence="9">
    <location>
        <begin position="76"/>
        <end position="93"/>
    </location>
</feature>
<dbReference type="PANTHER" id="PTHR24421:SF10">
    <property type="entry name" value="NITRATE_NITRITE SENSOR PROTEIN NARQ"/>
    <property type="match status" value="1"/>
</dbReference>
<keyword evidence="6" id="KW-0418">Kinase</keyword>
<proteinExistence type="predicted"/>
<keyword evidence="5" id="KW-0547">Nucleotide-binding</keyword>
<evidence type="ECO:0000256" key="9">
    <source>
        <dbReference type="SAM" id="Phobius"/>
    </source>
</evidence>
<comment type="catalytic activity">
    <reaction evidence="1">
        <text>ATP + protein L-histidine = ADP + protein N-phospho-L-histidine.</text>
        <dbReference type="EC" id="2.7.13.3"/>
    </reaction>
</comment>
<dbReference type="EC" id="2.7.13.3" evidence="2"/>
<dbReference type="InterPro" id="IPR050482">
    <property type="entry name" value="Sensor_HK_TwoCompSys"/>
</dbReference>
<reference evidence="11 12" key="1">
    <citation type="submission" date="2019-06" db="EMBL/GenBank/DDBJ databases">
        <title>Draft genome sequence of Actinomyces oris CCUG 34288T.</title>
        <authorList>
            <person name="Salva-Serra F."/>
            <person name="Cardew S."/>
            <person name="Moore E."/>
        </authorList>
    </citation>
    <scope>NUCLEOTIDE SEQUENCE [LARGE SCALE GENOMIC DNA]</scope>
    <source>
        <strain evidence="11 12">CCUG 34288</strain>
    </source>
</reference>
<dbReference type="SUPFAM" id="SSF55874">
    <property type="entry name" value="ATPase domain of HSP90 chaperone/DNA topoisomerase II/histidine kinase"/>
    <property type="match status" value="1"/>
</dbReference>
<evidence type="ECO:0000256" key="2">
    <source>
        <dbReference type="ARBA" id="ARBA00012438"/>
    </source>
</evidence>